<sequence length="75" mass="7966">MTIIEIHHTAPARDIPAIDSRELGERLLDEVVGFTRLSLPNAAAIVLAMDALRDVAASQGLDAACLWIGSDKQAA</sequence>
<dbReference type="AlphaFoldDB" id="A0A4D7QPE7"/>
<protein>
    <submittedName>
        <fullName evidence="1">Uncharacterized protein</fullName>
    </submittedName>
</protein>
<dbReference type="EMBL" id="CP039865">
    <property type="protein sequence ID" value="QCK87456.1"/>
    <property type="molecule type" value="Genomic_DNA"/>
</dbReference>
<reference evidence="1 2" key="1">
    <citation type="submission" date="2019-04" db="EMBL/GenBank/DDBJ databases">
        <title>Phreatobacter aquaticus sp. nov.</title>
        <authorList>
            <person name="Choi A."/>
            <person name="Baek K."/>
        </authorList>
    </citation>
    <scope>NUCLEOTIDE SEQUENCE [LARGE SCALE GENOMIC DNA]</scope>
    <source>
        <strain evidence="1 2">NMCR1094</strain>
    </source>
</reference>
<gene>
    <name evidence="1" type="ORF">E8L99_17670</name>
</gene>
<keyword evidence="2" id="KW-1185">Reference proteome</keyword>
<accession>A0A4D7QPE7</accession>
<evidence type="ECO:0000313" key="2">
    <source>
        <dbReference type="Proteomes" id="UP000298588"/>
    </source>
</evidence>
<dbReference type="RefSeq" id="WP_137100785.1">
    <property type="nucleotide sequence ID" value="NZ_CP039865.1"/>
</dbReference>
<name>A0A4D7QPE7_9HYPH</name>
<proteinExistence type="predicted"/>
<dbReference type="KEGG" id="paqt:E8L99_17670"/>
<evidence type="ECO:0000313" key="1">
    <source>
        <dbReference type="EMBL" id="QCK87456.1"/>
    </source>
</evidence>
<organism evidence="1 2">
    <name type="scientific">Phreatobacter aquaticus</name>
    <dbReference type="NCBI Taxonomy" id="2570229"/>
    <lineage>
        <taxon>Bacteria</taxon>
        <taxon>Pseudomonadati</taxon>
        <taxon>Pseudomonadota</taxon>
        <taxon>Alphaproteobacteria</taxon>
        <taxon>Hyphomicrobiales</taxon>
        <taxon>Phreatobacteraceae</taxon>
        <taxon>Phreatobacter</taxon>
    </lineage>
</organism>
<dbReference type="Proteomes" id="UP000298588">
    <property type="component" value="Chromosome"/>
</dbReference>